<dbReference type="GO" id="GO:0005576">
    <property type="term" value="C:extracellular region"/>
    <property type="evidence" value="ECO:0007669"/>
    <property type="project" value="InterPro"/>
</dbReference>
<dbReference type="InterPro" id="IPR034113">
    <property type="entry name" value="SCP_GAPR1-like"/>
</dbReference>
<dbReference type="CDD" id="cd05382">
    <property type="entry name" value="CAP_GAPR1-like"/>
    <property type="match status" value="1"/>
</dbReference>
<dbReference type="Gene3D" id="3.40.33.10">
    <property type="entry name" value="CAP"/>
    <property type="match status" value="1"/>
</dbReference>
<dbReference type="SMART" id="SM00198">
    <property type="entry name" value="SCP"/>
    <property type="match status" value="1"/>
</dbReference>
<proteinExistence type="predicted"/>
<evidence type="ECO:0000313" key="2">
    <source>
        <dbReference type="EMBL" id="QHS90515.1"/>
    </source>
</evidence>
<protein>
    <recommendedName>
        <fullName evidence="1">SCP domain-containing protein</fullName>
    </recommendedName>
</protein>
<dbReference type="PANTHER" id="PTHR10334">
    <property type="entry name" value="CYSTEINE-RICH SECRETORY PROTEIN-RELATED"/>
    <property type="match status" value="1"/>
</dbReference>
<organism evidence="2">
    <name type="scientific">viral metagenome</name>
    <dbReference type="NCBI Taxonomy" id="1070528"/>
    <lineage>
        <taxon>unclassified sequences</taxon>
        <taxon>metagenomes</taxon>
        <taxon>organismal metagenomes</taxon>
    </lineage>
</organism>
<dbReference type="InterPro" id="IPR014044">
    <property type="entry name" value="CAP_dom"/>
</dbReference>
<name>A0A6C0BDY4_9ZZZZ</name>
<accession>A0A6C0BDY4</accession>
<sequence>MNISVIVNYVSMYRAMYCVPSVNICQSAMIFAKDWADHLVKNNVFQHSPFMTFGENIAMHLVPVNYNETYYTLKSIDMWMSESPKYNFSRPGYSDTTGHFTALVWKSTKCIGFAAARSSSGKLMVVMKFYPPGNGNVKMFQSSVLHPSSCTTSSPPKHRILKLFNNLN</sequence>
<evidence type="ECO:0000259" key="1">
    <source>
        <dbReference type="SMART" id="SM00198"/>
    </source>
</evidence>
<reference evidence="2" key="1">
    <citation type="journal article" date="2020" name="Nature">
        <title>Giant virus diversity and host interactions through global metagenomics.</title>
        <authorList>
            <person name="Schulz F."/>
            <person name="Roux S."/>
            <person name="Paez-Espino D."/>
            <person name="Jungbluth S."/>
            <person name="Walsh D.A."/>
            <person name="Denef V.J."/>
            <person name="McMahon K.D."/>
            <person name="Konstantinidis K.T."/>
            <person name="Eloe-Fadrosh E.A."/>
            <person name="Kyrpides N.C."/>
            <person name="Woyke T."/>
        </authorList>
    </citation>
    <scope>NUCLEOTIDE SEQUENCE</scope>
    <source>
        <strain evidence="2">GVMAG-M-3300010354-11</strain>
    </source>
</reference>
<dbReference type="PROSITE" id="PS01009">
    <property type="entry name" value="CRISP_1"/>
    <property type="match status" value="1"/>
</dbReference>
<dbReference type="AlphaFoldDB" id="A0A6C0BDY4"/>
<feature type="domain" description="SCP" evidence="1">
    <location>
        <begin position="4"/>
        <end position="137"/>
    </location>
</feature>
<dbReference type="InterPro" id="IPR001283">
    <property type="entry name" value="CRISP-related"/>
</dbReference>
<dbReference type="InterPro" id="IPR035940">
    <property type="entry name" value="CAP_sf"/>
</dbReference>
<dbReference type="SUPFAM" id="SSF55797">
    <property type="entry name" value="PR-1-like"/>
    <property type="match status" value="1"/>
</dbReference>
<dbReference type="InterPro" id="IPR018244">
    <property type="entry name" value="Allrgn_V5/Tpx1_CS"/>
</dbReference>
<dbReference type="Pfam" id="PF00188">
    <property type="entry name" value="CAP"/>
    <property type="match status" value="1"/>
</dbReference>
<dbReference type="EMBL" id="MN739140">
    <property type="protein sequence ID" value="QHS90515.1"/>
    <property type="molecule type" value="Genomic_DNA"/>
</dbReference>